<reference evidence="2" key="2">
    <citation type="submission" date="2013-12" db="EMBL/GenBank/DDBJ databases">
        <authorList>
            <person name="Yu Y."/>
            <person name="Lee S."/>
            <person name="de Baynast K."/>
            <person name="Wissotski M."/>
            <person name="Liu L."/>
            <person name="Talag J."/>
            <person name="Goicoechea J."/>
            <person name="Angelova A."/>
            <person name="Jetty R."/>
            <person name="Kudrna D."/>
            <person name="Golser W."/>
            <person name="Rivera L."/>
            <person name="Zhang J."/>
            <person name="Wing R."/>
        </authorList>
    </citation>
    <scope>NUCLEOTIDE SEQUENCE</scope>
</reference>
<reference evidence="1" key="3">
    <citation type="submission" date="2015-04" db="UniProtKB">
        <authorList>
            <consortium name="EnsemblPlants"/>
        </authorList>
    </citation>
    <scope>IDENTIFICATION</scope>
</reference>
<accession>A0A0D9XBY9</accession>
<dbReference type="STRING" id="77586.A0A0D9XBY9"/>
<dbReference type="EnsemblPlants" id="LPERR09G02470.1">
    <property type="protein sequence ID" value="LPERR09G02470.1"/>
    <property type="gene ID" value="LPERR09G02470"/>
</dbReference>
<dbReference type="HOGENOM" id="CLU_1646158_0_0_1"/>
<evidence type="ECO:0008006" key="3">
    <source>
        <dbReference type="Google" id="ProtNLM"/>
    </source>
</evidence>
<keyword evidence="2" id="KW-1185">Reference proteome</keyword>
<dbReference type="Proteomes" id="UP000032180">
    <property type="component" value="Chromosome 9"/>
</dbReference>
<dbReference type="AlphaFoldDB" id="A0A0D9XBY9"/>
<name>A0A0D9XBY9_9ORYZ</name>
<sequence length="161" mass="17908">MLQWQALNPSVFSVFPKSSKDKDDGIVALFGAYAHIVGKSLPNPLGFPGETPPASRGQEFFFLTHDASPSSSREKLLLLRPPGPLLRLDAASPLLRLRRHCRTSLLKISVCHHDLKLENTPLDGSTAPRLKICNFDYSKVDVLRWTNYQNGCKVLLAQVQT</sequence>
<protein>
    <recommendedName>
        <fullName evidence="3">Protein kinase domain-containing protein</fullName>
    </recommendedName>
</protein>
<evidence type="ECO:0000313" key="2">
    <source>
        <dbReference type="Proteomes" id="UP000032180"/>
    </source>
</evidence>
<proteinExistence type="predicted"/>
<reference evidence="1 2" key="1">
    <citation type="submission" date="2012-08" db="EMBL/GenBank/DDBJ databases">
        <title>Oryza genome evolution.</title>
        <authorList>
            <person name="Wing R.A."/>
        </authorList>
    </citation>
    <scope>NUCLEOTIDE SEQUENCE</scope>
</reference>
<dbReference type="Gramene" id="LPERR09G02470.1">
    <property type="protein sequence ID" value="LPERR09G02470.1"/>
    <property type="gene ID" value="LPERR09G02470"/>
</dbReference>
<evidence type="ECO:0000313" key="1">
    <source>
        <dbReference type="EnsemblPlants" id="LPERR09G02470.1"/>
    </source>
</evidence>
<organism evidence="1 2">
    <name type="scientific">Leersia perrieri</name>
    <dbReference type="NCBI Taxonomy" id="77586"/>
    <lineage>
        <taxon>Eukaryota</taxon>
        <taxon>Viridiplantae</taxon>
        <taxon>Streptophyta</taxon>
        <taxon>Embryophyta</taxon>
        <taxon>Tracheophyta</taxon>
        <taxon>Spermatophyta</taxon>
        <taxon>Magnoliopsida</taxon>
        <taxon>Liliopsida</taxon>
        <taxon>Poales</taxon>
        <taxon>Poaceae</taxon>
        <taxon>BOP clade</taxon>
        <taxon>Oryzoideae</taxon>
        <taxon>Oryzeae</taxon>
        <taxon>Oryzinae</taxon>
        <taxon>Leersia</taxon>
    </lineage>
</organism>